<dbReference type="Pfam" id="PF18962">
    <property type="entry name" value="Por_Secre_tail"/>
    <property type="match status" value="1"/>
</dbReference>
<dbReference type="CDD" id="cd00063">
    <property type="entry name" value="FN3"/>
    <property type="match status" value="1"/>
</dbReference>
<evidence type="ECO:0000256" key="1">
    <source>
        <dbReference type="ARBA" id="ARBA00022729"/>
    </source>
</evidence>
<evidence type="ECO:0000313" key="5">
    <source>
        <dbReference type="EMBL" id="THU41075.1"/>
    </source>
</evidence>
<dbReference type="AlphaFoldDB" id="A0A4S8HZQ9"/>
<dbReference type="SUPFAM" id="SSF50370">
    <property type="entry name" value="Ricin B-like lectins"/>
    <property type="match status" value="1"/>
</dbReference>
<proteinExistence type="predicted"/>
<evidence type="ECO:0000256" key="2">
    <source>
        <dbReference type="ARBA" id="ARBA00023239"/>
    </source>
</evidence>
<dbReference type="PROSITE" id="PS50853">
    <property type="entry name" value="FN3"/>
    <property type="match status" value="1"/>
</dbReference>
<dbReference type="InterPro" id="IPR026444">
    <property type="entry name" value="Secre_tail"/>
</dbReference>
<dbReference type="SUPFAM" id="SSF49265">
    <property type="entry name" value="Fibronectin type III"/>
    <property type="match status" value="1"/>
</dbReference>
<dbReference type="SUPFAM" id="SSF49899">
    <property type="entry name" value="Concanavalin A-like lectins/glucanases"/>
    <property type="match status" value="1"/>
</dbReference>
<dbReference type="InterPro" id="IPR003961">
    <property type="entry name" value="FN3_dom"/>
</dbReference>
<dbReference type="Gene3D" id="2.60.120.200">
    <property type="match status" value="1"/>
</dbReference>
<reference evidence="5 6" key="1">
    <citation type="submission" date="2019-04" db="EMBL/GenBank/DDBJ databases">
        <title>Niastella caeni sp. nov., isolated from activated sludge.</title>
        <authorList>
            <person name="Sheng M."/>
        </authorList>
    </citation>
    <scope>NUCLEOTIDE SEQUENCE [LARGE SCALE GENOMIC DNA]</scope>
    <source>
        <strain evidence="5 6">HX-2-15</strain>
    </source>
</reference>
<dbReference type="Proteomes" id="UP000306918">
    <property type="component" value="Unassembled WGS sequence"/>
</dbReference>
<feature type="domain" description="Fibronectin type-III" evidence="4">
    <location>
        <begin position="389"/>
        <end position="485"/>
    </location>
</feature>
<dbReference type="InterPro" id="IPR013320">
    <property type="entry name" value="ConA-like_dom_sf"/>
</dbReference>
<keyword evidence="2" id="KW-0456">Lyase</keyword>
<dbReference type="Pfam" id="PF14200">
    <property type="entry name" value="RicinB_lectin_2"/>
    <property type="match status" value="2"/>
</dbReference>
<evidence type="ECO:0000259" key="4">
    <source>
        <dbReference type="PROSITE" id="PS50853"/>
    </source>
</evidence>
<dbReference type="GO" id="GO:0016829">
    <property type="term" value="F:lyase activity"/>
    <property type="evidence" value="ECO:0007669"/>
    <property type="project" value="UniProtKB-KW"/>
</dbReference>
<dbReference type="Gene3D" id="2.60.40.10">
    <property type="entry name" value="Immunoglobulins"/>
    <property type="match status" value="1"/>
</dbReference>
<dbReference type="Gene3D" id="1.50.10.100">
    <property type="entry name" value="Chondroitin AC/alginate lyase"/>
    <property type="match status" value="1"/>
</dbReference>
<feature type="signal peptide" evidence="3">
    <location>
        <begin position="1"/>
        <end position="25"/>
    </location>
</feature>
<dbReference type="InterPro" id="IPR013783">
    <property type="entry name" value="Ig-like_fold"/>
</dbReference>
<gene>
    <name evidence="5" type="ORF">FAM09_02870</name>
</gene>
<dbReference type="EMBL" id="STFF01000001">
    <property type="protein sequence ID" value="THU41075.1"/>
    <property type="molecule type" value="Genomic_DNA"/>
</dbReference>
<dbReference type="SUPFAM" id="SSF48230">
    <property type="entry name" value="Chondroitin AC/alginate lyase"/>
    <property type="match status" value="1"/>
</dbReference>
<dbReference type="NCBIfam" id="TIGR04183">
    <property type="entry name" value="Por_Secre_tail"/>
    <property type="match status" value="1"/>
</dbReference>
<organism evidence="5 6">
    <name type="scientific">Niastella caeni</name>
    <dbReference type="NCBI Taxonomy" id="2569763"/>
    <lineage>
        <taxon>Bacteria</taxon>
        <taxon>Pseudomonadati</taxon>
        <taxon>Bacteroidota</taxon>
        <taxon>Chitinophagia</taxon>
        <taxon>Chitinophagales</taxon>
        <taxon>Chitinophagaceae</taxon>
        <taxon>Niastella</taxon>
    </lineage>
</organism>
<name>A0A4S8HZQ9_9BACT</name>
<evidence type="ECO:0000256" key="3">
    <source>
        <dbReference type="SAM" id="SignalP"/>
    </source>
</evidence>
<dbReference type="InterPro" id="IPR008397">
    <property type="entry name" value="Alginate_lyase_dom"/>
</dbReference>
<keyword evidence="1 3" id="KW-0732">Signal</keyword>
<dbReference type="InterPro" id="IPR036116">
    <property type="entry name" value="FN3_sf"/>
</dbReference>
<dbReference type="RefSeq" id="WP_136575565.1">
    <property type="nucleotide sequence ID" value="NZ_STFF01000001.1"/>
</dbReference>
<dbReference type="GO" id="GO:0004553">
    <property type="term" value="F:hydrolase activity, hydrolyzing O-glycosyl compounds"/>
    <property type="evidence" value="ECO:0007669"/>
    <property type="project" value="UniProtKB-ARBA"/>
</dbReference>
<dbReference type="OrthoDB" id="222550at2"/>
<sequence>MHDCRFHKLLALLIVLFAIENFATAQTFVHPGGLHTQADLDRMKSKVAASASPWIEDWNLLITDSKAQNTYSAAPRDNMGANRQRADADAHAAYLNAIRWYISGDTTYAACALRNLNGWSAAVNQVPSGTDIPGLMGIAVMDFALAAEVMRIYPGWAAADFTRFKNMMNNYLYPVCHNFLTDHNNTCATHYFANWDACNVGAIIAIGVLLDDTAKFNEGVNYYKSGAGNGSIMNAVSYIHPNGMGQWQESGRDQPHAMLGLGFLSYACQVAYNQGVDIYSYSNNRLLAGAEYNAAYNLWKWVPYKPYVNCDGWNLFYPSLNGHGRLDNKPIFELLYNHYVVRKGLTAPNVKAAAQVVRPETGDIDHLGYGTLTFTLDANASAYPPSPIPPVPTALTATPGMQRVFLKWASSGVTCQGYNVLRATASGGPYTTIAGWTKNTYTEYTDANISAGTTYYYVVQSKNQSGTSANSTQVSATPVTTTSLPAGWLRQDIGTVSAAGNAGFANVGDSTFIVSGSGTGIGGTADSYSYAYTNVNGDVTITARIYTISGTLSKTGLLIRESLNSNASAVAVTLGDAGWRYSKFGKRTATGASMGWNEGNQFTWTPVWFRLQRSGNTFTAYQSLDGAAWFQIGTTTFTMASSYFIGLAASSGSSSGAIDSTHFDNVSLTAGSPQPIPNGIYKIVAKHSAKVLDVYNNGTANGSNVQQFTWNDCPCQKWTVTHTGNGKYSIVGLSSGKYLDVAGISTADGANIQIWQSTGGDNQRFNFTPTSEGYYRITPVHSGKSVDVSGISTADGANVHQWTYNGTDNQQWMLVPVTASASQGTRIATEPATTISALDMPSNEVIIYPNPIVTQLIVKLASEFENGATVTLSDIAGRVLRSFPVSGKQYVLTLSEVPSGVYFIKVSNNSKSVTKKFIKE</sequence>
<comment type="caution">
    <text evidence="5">The sequence shown here is derived from an EMBL/GenBank/DDBJ whole genome shotgun (WGS) entry which is preliminary data.</text>
</comment>
<accession>A0A4S8HZQ9</accession>
<dbReference type="GO" id="GO:0042597">
    <property type="term" value="C:periplasmic space"/>
    <property type="evidence" value="ECO:0007669"/>
    <property type="project" value="InterPro"/>
</dbReference>
<dbReference type="CDD" id="cd00161">
    <property type="entry name" value="beta-trefoil_Ricin-like"/>
    <property type="match status" value="1"/>
</dbReference>
<dbReference type="PROSITE" id="PS50231">
    <property type="entry name" value="RICIN_B_LECTIN"/>
    <property type="match status" value="1"/>
</dbReference>
<dbReference type="InterPro" id="IPR008929">
    <property type="entry name" value="Chondroitin_lyas"/>
</dbReference>
<protein>
    <submittedName>
        <fullName evidence="5">T9SS type A sorting domain-containing protein</fullName>
    </submittedName>
</protein>
<dbReference type="InterPro" id="IPR000772">
    <property type="entry name" value="Ricin_B_lectin"/>
</dbReference>
<dbReference type="Gene3D" id="2.80.10.50">
    <property type="match status" value="3"/>
</dbReference>
<dbReference type="GO" id="GO:0005975">
    <property type="term" value="P:carbohydrate metabolic process"/>
    <property type="evidence" value="ECO:0007669"/>
    <property type="project" value="UniProtKB-ARBA"/>
</dbReference>
<evidence type="ECO:0000313" key="6">
    <source>
        <dbReference type="Proteomes" id="UP000306918"/>
    </source>
</evidence>
<feature type="chain" id="PRO_5020969782" evidence="3">
    <location>
        <begin position="26"/>
        <end position="920"/>
    </location>
</feature>
<dbReference type="SMART" id="SM00458">
    <property type="entry name" value="RICIN"/>
    <property type="match status" value="1"/>
</dbReference>
<dbReference type="Pfam" id="PF05426">
    <property type="entry name" value="Alginate_lyase"/>
    <property type="match status" value="1"/>
</dbReference>
<dbReference type="InterPro" id="IPR035992">
    <property type="entry name" value="Ricin_B-like_lectins"/>
</dbReference>
<keyword evidence="6" id="KW-1185">Reference proteome</keyword>